<keyword evidence="2" id="KW-1185">Reference proteome</keyword>
<dbReference type="AlphaFoldDB" id="A0A1C3EU71"/>
<proteinExistence type="predicted"/>
<sequence length="137" mass="14203">MNGTRHGALAGGTFGAVAGTLVGAATGNPKTGLVAGTVIGTALGASVGHADDVAVNRAVSLEASAQEAAFVHVHGRAMTEHDVLQMIHAGITDDLIISTLADRRGHFQLSPAGIIELRNRGVSDRVIQAMQRYNLWR</sequence>
<accession>A0A1C3EU71</accession>
<name>A0A1C3EU71_9PLAN</name>
<comment type="caution">
    <text evidence="1">The sequence shown here is derived from an EMBL/GenBank/DDBJ whole genome shotgun (WGS) entry which is preliminary data.</text>
</comment>
<dbReference type="EMBL" id="LYDR01000005">
    <property type="protein sequence ID" value="ODA36673.1"/>
    <property type="molecule type" value="Genomic_DNA"/>
</dbReference>
<dbReference type="STRING" id="1841610.A6X21_15665"/>
<dbReference type="Proteomes" id="UP000094828">
    <property type="component" value="Unassembled WGS sequence"/>
</dbReference>
<evidence type="ECO:0000313" key="1">
    <source>
        <dbReference type="EMBL" id="ODA36673.1"/>
    </source>
</evidence>
<dbReference type="RefSeq" id="WP_068845341.1">
    <property type="nucleotide sequence ID" value="NZ_LYDR01000005.1"/>
</dbReference>
<reference evidence="1 2" key="1">
    <citation type="submission" date="2016-05" db="EMBL/GenBank/DDBJ databases">
        <title>Genomic and physiological characterization of Planctopirus sp. isolated from fresh water lake.</title>
        <authorList>
            <person name="Subhash Y."/>
            <person name="Ramana C."/>
        </authorList>
    </citation>
    <scope>NUCLEOTIDE SEQUENCE [LARGE SCALE GENOMIC DNA]</scope>
    <source>
        <strain evidence="1 2">JC280</strain>
    </source>
</reference>
<protein>
    <submittedName>
        <fullName evidence="1">Uncharacterized protein</fullName>
    </submittedName>
</protein>
<gene>
    <name evidence="1" type="ORF">A6X21_15665</name>
</gene>
<organism evidence="1 2">
    <name type="scientific">Planctopirus hydrillae</name>
    <dbReference type="NCBI Taxonomy" id="1841610"/>
    <lineage>
        <taxon>Bacteria</taxon>
        <taxon>Pseudomonadati</taxon>
        <taxon>Planctomycetota</taxon>
        <taxon>Planctomycetia</taxon>
        <taxon>Planctomycetales</taxon>
        <taxon>Planctomycetaceae</taxon>
        <taxon>Planctopirus</taxon>
    </lineage>
</organism>
<evidence type="ECO:0000313" key="2">
    <source>
        <dbReference type="Proteomes" id="UP000094828"/>
    </source>
</evidence>